<sequence length="590" mass="66557">MPLPRDLPQRPDERVLRQLMESLIFEGIVPVRQSAADGYFLFDWSHDRRPENRPGQGGARVDFRCRGKIGVFGRPRLIAGSVAMRTCNSGWTVATLEAVVAGLPGPAVNRERLLGEMQQTIAFCRQNEETTMVRDRREMSLAEMEGALDEGHPYHPCFKARTGFSTADHQAYGPESGKSFQLVWLAVARRHVRQALPCHEADFWLSELGPQVWDTLQRKRDALGLTADDFGLVPLHPWQWTNLGPSLLLPWIDAGEAHFLGALGDCYTATQSIRTLMNASRPMAANVKLPMNLVNTSSRRILEPHSVCTAPVISAWISGIVADDSLFNTRYPLTILREYAGIIADGEGDLTGQIGAIWRDSAQATLGPGEAIVPFNALMMMEADGRPFADDWILRHGLMPWLNRLIDIAVLPVWHLLVCHGIAVEAHGQNMLLVHRDGWPVRLVLRDFHESIEFSPAFLRAPDRMPDFSSLHADYRKAEPDQYYWTDNLDSLRELVMDTLFVYNMSEISHLLEQVYSLPEDRFWQRVEACLAGYATENGMGCRQSLLGHTSPQTLTESLMTRKLFAQQPEYHHRVPNALARDQAELRRKP</sequence>
<dbReference type="Pfam" id="PF04183">
    <property type="entry name" value="IucA_IucC"/>
    <property type="match status" value="1"/>
</dbReference>
<evidence type="ECO:0000313" key="5">
    <source>
        <dbReference type="Proteomes" id="UP000182661"/>
    </source>
</evidence>
<dbReference type="GO" id="GO:0019290">
    <property type="term" value="P:siderophore biosynthetic process"/>
    <property type="evidence" value="ECO:0007669"/>
    <property type="project" value="InterPro"/>
</dbReference>
<dbReference type="Pfam" id="PF06276">
    <property type="entry name" value="FhuF"/>
    <property type="match status" value="1"/>
</dbReference>
<evidence type="ECO:0000256" key="1">
    <source>
        <dbReference type="ARBA" id="ARBA00004924"/>
    </source>
</evidence>
<evidence type="ECO:0000259" key="2">
    <source>
        <dbReference type="Pfam" id="PF04183"/>
    </source>
</evidence>
<dbReference type="Gene3D" id="1.10.510.40">
    <property type="match status" value="1"/>
</dbReference>
<proteinExistence type="predicted"/>
<dbReference type="InterPro" id="IPR022770">
    <property type="entry name" value="IucA/IucC-like_C"/>
</dbReference>
<evidence type="ECO:0000259" key="3">
    <source>
        <dbReference type="Pfam" id="PF06276"/>
    </source>
</evidence>
<evidence type="ECO:0000313" key="4">
    <source>
        <dbReference type="EMBL" id="OJG01507.1"/>
    </source>
</evidence>
<dbReference type="InterPro" id="IPR037455">
    <property type="entry name" value="LucA/IucC-like"/>
</dbReference>
<accession>A0A657LYI9</accession>
<dbReference type="PANTHER" id="PTHR34384:SF6">
    <property type="entry name" value="STAPHYLOFERRIN B SYNTHASE"/>
    <property type="match status" value="1"/>
</dbReference>
<dbReference type="Proteomes" id="UP000182661">
    <property type="component" value="Unassembled WGS sequence"/>
</dbReference>
<comment type="caution">
    <text evidence="4">The sequence shown here is derived from an EMBL/GenBank/DDBJ whole genome shotgun (WGS) entry which is preliminary data.</text>
</comment>
<dbReference type="PANTHER" id="PTHR34384">
    <property type="entry name" value="L-2,3-DIAMINOPROPANOATE--CITRATE LIGASE"/>
    <property type="match status" value="1"/>
</dbReference>
<organism evidence="4 5">
    <name type="scientific">Pararhizobium antarcticum</name>
    <dbReference type="NCBI Taxonomy" id="1798805"/>
    <lineage>
        <taxon>Bacteria</taxon>
        <taxon>Pseudomonadati</taxon>
        <taxon>Pseudomonadota</taxon>
        <taxon>Alphaproteobacteria</taxon>
        <taxon>Hyphomicrobiales</taxon>
        <taxon>Rhizobiaceae</taxon>
        <taxon>Rhizobium/Agrobacterium group</taxon>
        <taxon>Pararhizobium</taxon>
    </lineage>
</organism>
<dbReference type="Gene3D" id="6.10.250.3370">
    <property type="match status" value="1"/>
</dbReference>
<comment type="pathway">
    <text evidence="1">Siderophore biosynthesis.</text>
</comment>
<dbReference type="AlphaFoldDB" id="A0A657LYI9"/>
<protein>
    <submittedName>
        <fullName evidence="4">Rhizobactin siderophore biosynthesis protein RhsF</fullName>
    </submittedName>
</protein>
<dbReference type="EMBL" id="LSRP01000001">
    <property type="protein sequence ID" value="OJG01507.1"/>
    <property type="molecule type" value="Genomic_DNA"/>
</dbReference>
<name>A0A657LYI9_9HYPH</name>
<dbReference type="GO" id="GO:0016881">
    <property type="term" value="F:acid-amino acid ligase activity"/>
    <property type="evidence" value="ECO:0007669"/>
    <property type="project" value="UniProtKB-ARBA"/>
</dbReference>
<gene>
    <name evidence="4" type="ORF">AX760_00925</name>
</gene>
<dbReference type="InterPro" id="IPR007310">
    <property type="entry name" value="Aerobactin_biosyn_IucA/IucC_N"/>
</dbReference>
<dbReference type="OrthoDB" id="495728at2"/>
<keyword evidence="5" id="KW-1185">Reference proteome</keyword>
<feature type="domain" description="Aerobactin siderophore biosynthesis IucA/IucC N-terminal" evidence="2">
    <location>
        <begin position="141"/>
        <end position="379"/>
    </location>
</feature>
<reference evidence="4 5" key="1">
    <citation type="submission" date="2016-02" db="EMBL/GenBank/DDBJ databases">
        <title>Genome sequencing of a beta-galactosidase producing bacteria Rhizobium sp. 59.</title>
        <authorList>
            <person name="Wang D."/>
            <person name="Kot W."/>
            <person name="Qin Y."/>
            <person name="Hansen L."/>
            <person name="Naqvi K."/>
            <person name="Rensing C."/>
        </authorList>
    </citation>
    <scope>NUCLEOTIDE SEQUENCE [LARGE SCALE GENOMIC DNA]</scope>
    <source>
        <strain evidence="4 5">59</strain>
    </source>
</reference>
<feature type="domain" description="Aerobactin siderophore biosynthesis IucA/IucC-like C-terminal" evidence="3">
    <location>
        <begin position="401"/>
        <end position="540"/>
    </location>
</feature>
<dbReference type="RefSeq" id="WP_071830946.1">
    <property type="nucleotide sequence ID" value="NZ_LSRP01000001.1"/>
</dbReference>